<sequence length="130" mass="13837">NEVHAIGSQLAAADARVAALESQIQALYTAAATATKSVNAQGKTVAARLQDIPNRIQEIAGHGIHRGATVALAVVQTMSGNYFRMLQPIFPQGEAREEFEELVDEPDGIATVISDEIHVGNVINNAFTDE</sequence>
<organism evidence="1 2">
    <name type="scientific">Panicum virgatum</name>
    <name type="common">Blackwell switchgrass</name>
    <dbReference type="NCBI Taxonomy" id="38727"/>
    <lineage>
        <taxon>Eukaryota</taxon>
        <taxon>Viridiplantae</taxon>
        <taxon>Streptophyta</taxon>
        <taxon>Embryophyta</taxon>
        <taxon>Tracheophyta</taxon>
        <taxon>Spermatophyta</taxon>
        <taxon>Magnoliopsida</taxon>
        <taxon>Liliopsida</taxon>
        <taxon>Poales</taxon>
        <taxon>Poaceae</taxon>
        <taxon>PACMAD clade</taxon>
        <taxon>Panicoideae</taxon>
        <taxon>Panicodae</taxon>
        <taxon>Paniceae</taxon>
        <taxon>Panicinae</taxon>
        <taxon>Panicum</taxon>
        <taxon>Panicum sect. Hiantes</taxon>
    </lineage>
</organism>
<comment type="caution">
    <text evidence="1">The sequence shown here is derived from an EMBL/GenBank/DDBJ whole genome shotgun (WGS) entry which is preliminary data.</text>
</comment>
<evidence type="ECO:0000313" key="2">
    <source>
        <dbReference type="Proteomes" id="UP000823388"/>
    </source>
</evidence>
<feature type="non-terminal residue" evidence="1">
    <location>
        <position position="1"/>
    </location>
</feature>
<name>A0A8T0PLY6_PANVG</name>
<evidence type="ECO:0000313" key="1">
    <source>
        <dbReference type="EMBL" id="KAG2561242.1"/>
    </source>
</evidence>
<protein>
    <submittedName>
        <fullName evidence="1">Uncharacterized protein</fullName>
    </submittedName>
</protein>
<reference evidence="1" key="1">
    <citation type="submission" date="2020-05" db="EMBL/GenBank/DDBJ databases">
        <title>WGS assembly of Panicum virgatum.</title>
        <authorList>
            <person name="Lovell J.T."/>
            <person name="Jenkins J."/>
            <person name="Shu S."/>
            <person name="Juenger T.E."/>
            <person name="Schmutz J."/>
        </authorList>
    </citation>
    <scope>NUCLEOTIDE SEQUENCE</scope>
    <source>
        <strain evidence="1">AP13</strain>
    </source>
</reference>
<accession>A0A8T0PLY6</accession>
<dbReference type="EMBL" id="CM029051">
    <property type="protein sequence ID" value="KAG2561242.1"/>
    <property type="molecule type" value="Genomic_DNA"/>
</dbReference>
<proteinExistence type="predicted"/>
<dbReference type="Proteomes" id="UP000823388">
    <property type="component" value="Chromosome 8K"/>
</dbReference>
<keyword evidence="2" id="KW-1185">Reference proteome</keyword>
<dbReference type="AlphaFoldDB" id="A0A8T0PLY6"/>
<gene>
    <name evidence="1" type="ORF">PVAP13_8KG163801</name>
</gene>